<evidence type="ECO:0000256" key="1">
    <source>
        <dbReference type="SAM" id="Phobius"/>
    </source>
</evidence>
<dbReference type="EMBL" id="PKJC01000010">
    <property type="protein sequence ID" value="PKZ64865.1"/>
    <property type="molecule type" value="Genomic_DNA"/>
</dbReference>
<keyword evidence="1" id="KW-1133">Transmembrane helix</keyword>
<name>A0A2I1R6W8_9ACTN</name>
<proteinExistence type="predicted"/>
<gene>
    <name evidence="2" type="ORF">CYJ73_14385</name>
</gene>
<dbReference type="Proteomes" id="UP000234662">
    <property type="component" value="Unassembled WGS sequence"/>
</dbReference>
<protein>
    <recommendedName>
        <fullName evidence="4">DUF3761 domain-containing protein</fullName>
    </recommendedName>
</protein>
<accession>A0A2I1R6W8</accession>
<dbReference type="AlphaFoldDB" id="A0A2I1R6W8"/>
<reference evidence="2 3" key="1">
    <citation type="submission" date="2017-12" db="EMBL/GenBank/DDBJ databases">
        <title>Phylogenetic diversity of female urinary microbiome.</title>
        <authorList>
            <person name="Thomas-White K."/>
            <person name="Wolfe A.J."/>
        </authorList>
    </citation>
    <scope>NUCLEOTIDE SEQUENCE [LARGE SCALE GENOMIC DNA]</scope>
    <source>
        <strain evidence="2 3">UMB0777</strain>
    </source>
</reference>
<dbReference type="RefSeq" id="WP_101820677.1">
    <property type="nucleotide sequence ID" value="NZ_CP096585.1"/>
</dbReference>
<dbReference type="InterPro" id="IPR022236">
    <property type="entry name" value="DUF3761"/>
</dbReference>
<evidence type="ECO:0000313" key="3">
    <source>
        <dbReference type="Proteomes" id="UP000234662"/>
    </source>
</evidence>
<comment type="caution">
    <text evidence="2">The sequence shown here is derived from an EMBL/GenBank/DDBJ whole genome shotgun (WGS) entry which is preliminary data.</text>
</comment>
<keyword evidence="1" id="KW-0812">Transmembrane</keyword>
<organism evidence="2 3">
    <name type="scientific">Gordonia terrae</name>
    <dbReference type="NCBI Taxonomy" id="2055"/>
    <lineage>
        <taxon>Bacteria</taxon>
        <taxon>Bacillati</taxon>
        <taxon>Actinomycetota</taxon>
        <taxon>Actinomycetes</taxon>
        <taxon>Mycobacteriales</taxon>
        <taxon>Gordoniaceae</taxon>
        <taxon>Gordonia</taxon>
    </lineage>
</organism>
<sequence length="136" mass="13214">MPTMTARRLLVGLAAIVVLTFGVLIAGVSGGGAPAHADPGGHKVDYTCGSGWYENSEGSCVPGPDSSPTGIRCKDGTYSHAENRQGACSRHGGIADDSGTAGAGGSGSAELGFGSAVIGSSVIGIGFLGALLFGSS</sequence>
<dbReference type="Pfam" id="PF12587">
    <property type="entry name" value="DUF3761"/>
    <property type="match status" value="1"/>
</dbReference>
<keyword evidence="1" id="KW-0472">Membrane</keyword>
<evidence type="ECO:0000313" key="2">
    <source>
        <dbReference type="EMBL" id="PKZ64865.1"/>
    </source>
</evidence>
<evidence type="ECO:0008006" key="4">
    <source>
        <dbReference type="Google" id="ProtNLM"/>
    </source>
</evidence>
<feature type="transmembrane region" description="Helical" evidence="1">
    <location>
        <begin position="111"/>
        <end position="133"/>
    </location>
</feature>